<dbReference type="Proteomes" id="UP000001492">
    <property type="component" value="Chromosome 1"/>
</dbReference>
<proteinExistence type="predicted"/>
<protein>
    <submittedName>
        <fullName evidence="1">Uncharacterized protein</fullName>
    </submittedName>
</protein>
<evidence type="ECO:0000313" key="1">
    <source>
        <dbReference type="EMBL" id="ADU12011.1"/>
    </source>
</evidence>
<dbReference type="EMBL" id="CP002395">
    <property type="protein sequence ID" value="ADU12011.1"/>
    <property type="molecule type" value="Genomic_DNA"/>
</dbReference>
<dbReference type="KEGG" id="aex:Astex_0313"/>
<name>E8RPN4_ASTEC</name>
<organism evidence="1 2">
    <name type="scientific">Asticcacaulis excentricus (strain ATCC 15261 / DSM 4724 / KCTC 12464 / NCIMB 9791 / VKM B-1370 / CB 48)</name>
    <dbReference type="NCBI Taxonomy" id="573065"/>
    <lineage>
        <taxon>Bacteria</taxon>
        <taxon>Pseudomonadati</taxon>
        <taxon>Pseudomonadota</taxon>
        <taxon>Alphaproteobacteria</taxon>
        <taxon>Caulobacterales</taxon>
        <taxon>Caulobacteraceae</taxon>
        <taxon>Asticcacaulis</taxon>
    </lineage>
</organism>
<sequence length="32" mass="3356">MKHAYEALNLVFSLAFVAGMSALAVAVGKAFQ</sequence>
<evidence type="ECO:0000313" key="2">
    <source>
        <dbReference type="Proteomes" id="UP000001492"/>
    </source>
</evidence>
<dbReference type="STRING" id="573065.Astex_0313"/>
<accession>E8RPN4</accession>
<gene>
    <name evidence="1" type="ordered locus">Astex_0313</name>
</gene>
<dbReference type="AlphaFoldDB" id="E8RPN4"/>
<reference evidence="2" key="1">
    <citation type="submission" date="2010-12" db="EMBL/GenBank/DDBJ databases">
        <title>Complete sequence of chromosome 1 of Asticcacaulis excentricus CB 48.</title>
        <authorList>
            <consortium name="US DOE Joint Genome Institute"/>
            <person name="Lucas S."/>
            <person name="Copeland A."/>
            <person name="Lapidus A."/>
            <person name="Cheng J.-F."/>
            <person name="Bruce D."/>
            <person name="Goodwin L."/>
            <person name="Pitluck S."/>
            <person name="Teshima H."/>
            <person name="Davenport K."/>
            <person name="Detter J.C."/>
            <person name="Han C."/>
            <person name="Tapia R."/>
            <person name="Land M."/>
            <person name="Hauser L."/>
            <person name="Jeffries C."/>
            <person name="Kyrpides N."/>
            <person name="Ivanova N."/>
            <person name="Ovchinnikova G."/>
            <person name="Brun Y.V."/>
            <person name="Woyke T."/>
        </authorList>
    </citation>
    <scope>NUCLEOTIDE SEQUENCE [LARGE SCALE GENOMIC DNA]</scope>
    <source>
        <strain evidence="2">ATCC 15261 / DSM 4724 / KCTC 12464 / NCIMB 9791 / VKM B-1370 / CB 48</strain>
    </source>
</reference>
<dbReference type="HOGENOM" id="CLU_3387769_0_0_5"/>
<keyword evidence="2" id="KW-1185">Reference proteome</keyword>